<keyword evidence="6" id="KW-1185">Reference proteome</keyword>
<organism evidence="5 6">
    <name type="scientific">Madurella mycetomatis</name>
    <dbReference type="NCBI Taxonomy" id="100816"/>
    <lineage>
        <taxon>Eukaryota</taxon>
        <taxon>Fungi</taxon>
        <taxon>Dikarya</taxon>
        <taxon>Ascomycota</taxon>
        <taxon>Pezizomycotina</taxon>
        <taxon>Sordariomycetes</taxon>
        <taxon>Sordariomycetidae</taxon>
        <taxon>Sordariales</taxon>
        <taxon>Sordariales incertae sedis</taxon>
        <taxon>Madurella</taxon>
    </lineage>
</organism>
<dbReference type="AlphaFoldDB" id="A0A175WBB7"/>
<dbReference type="OrthoDB" id="2993351at2759"/>
<dbReference type="Proteomes" id="UP000078237">
    <property type="component" value="Unassembled WGS sequence"/>
</dbReference>
<dbReference type="EMBL" id="LCTW02000051">
    <property type="protein sequence ID" value="KXX80779.1"/>
    <property type="molecule type" value="Genomic_DNA"/>
</dbReference>
<evidence type="ECO:0000313" key="6">
    <source>
        <dbReference type="Proteomes" id="UP000078237"/>
    </source>
</evidence>
<dbReference type="Gene3D" id="2.170.150.70">
    <property type="match status" value="1"/>
</dbReference>
<evidence type="ECO:0000313" key="5">
    <source>
        <dbReference type="EMBL" id="KXX80779.1"/>
    </source>
</evidence>
<dbReference type="GO" id="GO:0046872">
    <property type="term" value="F:metal ion binding"/>
    <property type="evidence" value="ECO:0007669"/>
    <property type="project" value="UniProtKB-KW"/>
</dbReference>
<protein>
    <recommendedName>
        <fullName evidence="4">CENP-V/GFA domain-containing protein</fullName>
    </recommendedName>
</protein>
<dbReference type="GO" id="GO:0016846">
    <property type="term" value="F:carbon-sulfur lyase activity"/>
    <property type="evidence" value="ECO:0007669"/>
    <property type="project" value="InterPro"/>
</dbReference>
<dbReference type="InterPro" id="IPR006913">
    <property type="entry name" value="CENP-V/GFA"/>
</dbReference>
<dbReference type="InterPro" id="IPR011057">
    <property type="entry name" value="Mss4-like_sf"/>
</dbReference>
<evidence type="ECO:0000256" key="1">
    <source>
        <dbReference type="ARBA" id="ARBA00005495"/>
    </source>
</evidence>
<evidence type="ECO:0000256" key="3">
    <source>
        <dbReference type="ARBA" id="ARBA00022833"/>
    </source>
</evidence>
<sequence>MATTATATAMTQTTHLTLTCHCGRISVRIPSKPTDLNECRCTVCYKYGALWAYYPRGDVVVTASDKAAAVPYVRTDTGAGAQGSIEFMRCSVCGCVTHWLGLGEQYTRPTSNMGVNARMLPEGEIEGMNREVSYC</sequence>
<dbReference type="VEuPathDB" id="FungiDB:MMYC01_203949"/>
<proteinExistence type="inferred from homology"/>
<comment type="caution">
    <text evidence="5">The sequence shown here is derived from an EMBL/GenBank/DDBJ whole genome shotgun (WGS) entry which is preliminary data.</text>
</comment>
<accession>A0A175WBB7</accession>
<dbReference type="SUPFAM" id="SSF51316">
    <property type="entry name" value="Mss4-like"/>
    <property type="match status" value="1"/>
</dbReference>
<name>A0A175WBB7_9PEZI</name>
<dbReference type="Pfam" id="PF04828">
    <property type="entry name" value="GFA"/>
    <property type="match status" value="1"/>
</dbReference>
<evidence type="ECO:0000256" key="2">
    <source>
        <dbReference type="ARBA" id="ARBA00022723"/>
    </source>
</evidence>
<gene>
    <name evidence="5" type="ORF">MMYC01_203949</name>
</gene>
<comment type="similarity">
    <text evidence="1">Belongs to the Gfa family.</text>
</comment>
<keyword evidence="2" id="KW-0479">Metal-binding</keyword>
<dbReference type="PROSITE" id="PS51891">
    <property type="entry name" value="CENP_V_GFA"/>
    <property type="match status" value="1"/>
</dbReference>
<feature type="domain" description="CENP-V/GFA" evidence="4">
    <location>
        <begin position="16"/>
        <end position="135"/>
    </location>
</feature>
<keyword evidence="3" id="KW-0862">Zinc</keyword>
<reference evidence="5 6" key="1">
    <citation type="journal article" date="2016" name="Genome Announc.">
        <title>Genome Sequence of Madurella mycetomatis mm55, Isolated from a Human Mycetoma Case in Sudan.</title>
        <authorList>
            <person name="Smit S."/>
            <person name="Derks M.F."/>
            <person name="Bervoets S."/>
            <person name="Fahal A."/>
            <person name="van Leeuwen W."/>
            <person name="van Belkum A."/>
            <person name="van de Sande W.W."/>
        </authorList>
    </citation>
    <scope>NUCLEOTIDE SEQUENCE [LARGE SCALE GENOMIC DNA]</scope>
    <source>
        <strain evidence="6">mm55</strain>
    </source>
</reference>
<evidence type="ECO:0000259" key="4">
    <source>
        <dbReference type="PROSITE" id="PS51891"/>
    </source>
</evidence>